<dbReference type="PANTHER" id="PTHR43814">
    <property type="entry name" value="ARGININOSUCCINATE LYASE"/>
    <property type="match status" value="1"/>
</dbReference>
<evidence type="ECO:0000256" key="4">
    <source>
        <dbReference type="ARBA" id="ARBA00022571"/>
    </source>
</evidence>
<dbReference type="InterPro" id="IPR008948">
    <property type="entry name" value="L-Aspartase-like"/>
</dbReference>
<evidence type="ECO:0000313" key="10">
    <source>
        <dbReference type="Proteomes" id="UP000018733"/>
    </source>
</evidence>
<evidence type="ECO:0000256" key="1">
    <source>
        <dbReference type="ARBA" id="ARBA00000985"/>
    </source>
</evidence>
<dbReference type="Pfam" id="PF00206">
    <property type="entry name" value="Lyase_1"/>
    <property type="match status" value="1"/>
</dbReference>
<dbReference type="OrthoDB" id="9769623at2"/>
<comment type="subcellular location">
    <subcellularLocation>
        <location evidence="6">Cytoplasm</location>
    </subcellularLocation>
</comment>
<dbReference type="STRING" id="1424334.W822_09125"/>
<dbReference type="UniPathway" id="UPA00068">
    <property type="reaction ID" value="UER00114"/>
</dbReference>
<dbReference type="Gene3D" id="1.10.275.10">
    <property type="entry name" value="Fumarase/aspartase (N-terminal domain)"/>
    <property type="match status" value="1"/>
</dbReference>
<dbReference type="PRINTS" id="PR00145">
    <property type="entry name" value="ARGSUCLYASE"/>
</dbReference>
<comment type="pathway">
    <text evidence="2 6">Amino-acid biosynthesis; L-arginine biosynthesis; L-arginine from L-ornithine and carbamoyl phosphate: step 3/3.</text>
</comment>
<dbReference type="HOGENOM" id="CLU_027272_2_3_4"/>
<dbReference type="GO" id="GO:0042450">
    <property type="term" value="P:L-arginine biosynthetic process via ornithine"/>
    <property type="evidence" value="ECO:0007669"/>
    <property type="project" value="UniProtKB-UniRule"/>
</dbReference>
<comment type="catalytic activity">
    <reaction evidence="1 6">
        <text>2-(N(omega)-L-arginino)succinate = fumarate + L-arginine</text>
        <dbReference type="Rhea" id="RHEA:24020"/>
        <dbReference type="ChEBI" id="CHEBI:29806"/>
        <dbReference type="ChEBI" id="CHEBI:32682"/>
        <dbReference type="ChEBI" id="CHEBI:57472"/>
        <dbReference type="EC" id="4.3.2.1"/>
    </reaction>
</comment>
<dbReference type="InterPro" id="IPR029419">
    <property type="entry name" value="Arg_succ_lyase_C"/>
</dbReference>
<reference evidence="9 10" key="1">
    <citation type="journal article" date="2014" name="Genome Announc.">
        <title>Draft Genome Sequence of Advenella kashmirensis Strain W13003, a Polycyclic Aromatic Hydrocarbon-Degrading Bacterium.</title>
        <authorList>
            <person name="Wang X."/>
            <person name="Jin D."/>
            <person name="Zhou L."/>
            <person name="Wu L."/>
            <person name="An W."/>
            <person name="Zhao L."/>
        </authorList>
    </citation>
    <scope>NUCLEOTIDE SEQUENCE [LARGE SCALE GENOMIC DNA]</scope>
    <source>
        <strain evidence="9 10">W13003</strain>
    </source>
</reference>
<dbReference type="EC" id="4.3.2.1" evidence="3 6"/>
<dbReference type="Pfam" id="PF14698">
    <property type="entry name" value="ASL_C2"/>
    <property type="match status" value="1"/>
</dbReference>
<keyword evidence="6" id="KW-0028">Amino-acid biosynthesis</keyword>
<gene>
    <name evidence="6" type="primary">argH</name>
    <name evidence="9" type="ORF">W822_09125</name>
</gene>
<organism evidence="9 10">
    <name type="scientific">Advenella kashmirensis W13003</name>
    <dbReference type="NCBI Taxonomy" id="1424334"/>
    <lineage>
        <taxon>Bacteria</taxon>
        <taxon>Pseudomonadati</taxon>
        <taxon>Pseudomonadota</taxon>
        <taxon>Betaproteobacteria</taxon>
        <taxon>Burkholderiales</taxon>
        <taxon>Alcaligenaceae</taxon>
    </lineage>
</organism>
<accession>V8QUI2</accession>
<dbReference type="AlphaFoldDB" id="V8QUI2"/>
<dbReference type="Proteomes" id="UP000018733">
    <property type="component" value="Unassembled WGS sequence"/>
</dbReference>
<dbReference type="InterPro" id="IPR009049">
    <property type="entry name" value="Argininosuccinate_lyase"/>
</dbReference>
<dbReference type="PRINTS" id="PR00149">
    <property type="entry name" value="FUMRATELYASE"/>
</dbReference>
<dbReference type="eggNOG" id="COG0165">
    <property type="taxonomic scope" value="Bacteria"/>
</dbReference>
<dbReference type="InterPro" id="IPR024083">
    <property type="entry name" value="Fumarase/histidase_N"/>
</dbReference>
<evidence type="ECO:0000259" key="8">
    <source>
        <dbReference type="Pfam" id="PF14698"/>
    </source>
</evidence>
<evidence type="ECO:0000256" key="6">
    <source>
        <dbReference type="HAMAP-Rule" id="MF_00006"/>
    </source>
</evidence>
<sequence>MESKVSRRLKEPLAQEICELIYAPRIGRDFLKVFPHMTSVNKAHLLMLYKTGLIAPDSATKLARGLLQIESEGPSSVELDPAKEDPYFNYEARLMAITGRDIGGRVHMARSRNDISVTTDRIRARDVVLDILEAVGRVRKNMLERATGFADTIMPGYTHLQPAQPMTLGFYMSGVAEHLGRDMDRLLNVLVRIDICPLGAGAFAGTRFPIDRSITTRHLGFTTVQANTLDSVASRDFAWEAMSAMALLAITWGRVAQDLHVWSTPEFGLVFFPDRVASTSSIMPQKKNPAVLEYLKGKSAHVLGLLNTALVTVKGTHYTHAGDSSRESMRNFWECADEVLRSLSLFGLVMGSVEPRKQHMLEHVNRDFSVATDLADGLVAEADMPFRDAHHIVGELVRLAMDAAKTANELTSEMLDQAAIEVTGTPLGWSEDKLRKYLNPVDSVIARKSGGPAPDSTREAAQRQLQHIDQALAVVASNRSRLEAASREMNNEIKALASL</sequence>
<comment type="caution">
    <text evidence="9">The sequence shown here is derived from an EMBL/GenBank/DDBJ whole genome shotgun (WGS) entry which is preliminary data.</text>
</comment>
<feature type="domain" description="Fumarate lyase N-terminal" evidence="7">
    <location>
        <begin position="50"/>
        <end position="304"/>
    </location>
</feature>
<keyword evidence="4 6" id="KW-0055">Arginine biosynthesis</keyword>
<evidence type="ECO:0000256" key="5">
    <source>
        <dbReference type="ARBA" id="ARBA00023239"/>
    </source>
</evidence>
<dbReference type="InterPro" id="IPR022761">
    <property type="entry name" value="Fumarate_lyase_N"/>
</dbReference>
<dbReference type="GO" id="GO:0005829">
    <property type="term" value="C:cytosol"/>
    <property type="evidence" value="ECO:0007669"/>
    <property type="project" value="TreeGrafter"/>
</dbReference>
<evidence type="ECO:0000256" key="2">
    <source>
        <dbReference type="ARBA" id="ARBA00004941"/>
    </source>
</evidence>
<dbReference type="RefSeq" id="WP_024004800.1">
    <property type="nucleotide sequence ID" value="NZ_KI650979.1"/>
</dbReference>
<dbReference type="CDD" id="cd01359">
    <property type="entry name" value="Argininosuccinate_lyase"/>
    <property type="match status" value="1"/>
</dbReference>
<dbReference type="HAMAP" id="MF_00006">
    <property type="entry name" value="Arg_succ_lyase"/>
    <property type="match status" value="1"/>
</dbReference>
<keyword evidence="5 6" id="KW-0456">Lyase</keyword>
<dbReference type="EMBL" id="AYXT01000009">
    <property type="protein sequence ID" value="ETF02980.1"/>
    <property type="molecule type" value="Genomic_DNA"/>
</dbReference>
<dbReference type="InterPro" id="IPR000362">
    <property type="entry name" value="Fumarate_lyase_fam"/>
</dbReference>
<dbReference type="GO" id="GO:0004056">
    <property type="term" value="F:argininosuccinate lyase activity"/>
    <property type="evidence" value="ECO:0007669"/>
    <property type="project" value="UniProtKB-UniRule"/>
</dbReference>
<evidence type="ECO:0000313" key="9">
    <source>
        <dbReference type="EMBL" id="ETF02980.1"/>
    </source>
</evidence>
<dbReference type="Gene3D" id="1.10.40.30">
    <property type="entry name" value="Fumarase/aspartase (C-terminal domain)"/>
    <property type="match status" value="1"/>
</dbReference>
<dbReference type="NCBIfam" id="TIGR00838">
    <property type="entry name" value="argH"/>
    <property type="match status" value="1"/>
</dbReference>
<keyword evidence="6" id="KW-0963">Cytoplasm</keyword>
<dbReference type="Gene3D" id="1.20.200.10">
    <property type="entry name" value="Fumarase/aspartase (Central domain)"/>
    <property type="match status" value="1"/>
</dbReference>
<name>V8QUI2_9BURK</name>
<keyword evidence="10" id="KW-1185">Reference proteome</keyword>
<dbReference type="PANTHER" id="PTHR43814:SF1">
    <property type="entry name" value="ARGININOSUCCINATE LYASE"/>
    <property type="match status" value="1"/>
</dbReference>
<feature type="domain" description="Argininosuccinate lyase C-terminal" evidence="8">
    <location>
        <begin position="368"/>
        <end position="444"/>
    </location>
</feature>
<dbReference type="SUPFAM" id="SSF48557">
    <property type="entry name" value="L-aspartase-like"/>
    <property type="match status" value="1"/>
</dbReference>
<evidence type="ECO:0000256" key="3">
    <source>
        <dbReference type="ARBA" id="ARBA00012338"/>
    </source>
</evidence>
<proteinExistence type="inferred from homology"/>
<protein>
    <recommendedName>
        <fullName evidence="3 6">Argininosuccinate lyase</fullName>
        <shortName evidence="6">ASAL</shortName>
        <ecNumber evidence="3 6">4.3.2.1</ecNumber>
    </recommendedName>
    <alternativeName>
        <fullName evidence="6">Arginosuccinase</fullName>
    </alternativeName>
</protein>
<evidence type="ECO:0000259" key="7">
    <source>
        <dbReference type="Pfam" id="PF00206"/>
    </source>
</evidence>
<comment type="similarity">
    <text evidence="6">Belongs to the lyase 1 family. Argininosuccinate lyase subfamily.</text>
</comment>
<dbReference type="PATRIC" id="fig|1424334.3.peg.1832"/>